<keyword evidence="2" id="KW-1185">Reference proteome</keyword>
<sequence>MGTDIHAFVEARSSDSGIYASLAQINLNRDYEVFNILGNGRNYSFPKSEWWSEAHIPPRGAPSDISVWTATFFYDLILGSSSPDQGFTPNRWFWEAASCVSKEEAEKRVSEEGSFIGEVQQTFNLKKETNSQHFARWQAVPKVGNHSPSYLSLREIEEAFAVNDIDIAELDVTYRALLAFMRVIEADPDTQDMRLLFWFDN</sequence>
<proteinExistence type="predicted"/>
<dbReference type="OrthoDB" id="257102at2"/>
<dbReference type="Proteomes" id="UP000094828">
    <property type="component" value="Unassembled WGS sequence"/>
</dbReference>
<protein>
    <submittedName>
        <fullName evidence="1">Uncharacterized protein</fullName>
    </submittedName>
</protein>
<organism evidence="1 2">
    <name type="scientific">Planctopirus hydrillae</name>
    <dbReference type="NCBI Taxonomy" id="1841610"/>
    <lineage>
        <taxon>Bacteria</taxon>
        <taxon>Pseudomonadati</taxon>
        <taxon>Planctomycetota</taxon>
        <taxon>Planctomycetia</taxon>
        <taxon>Planctomycetales</taxon>
        <taxon>Planctomycetaceae</taxon>
        <taxon>Planctopirus</taxon>
    </lineage>
</organism>
<dbReference type="AlphaFoldDB" id="A0A1C3EQQ3"/>
<reference evidence="1 2" key="1">
    <citation type="submission" date="2016-05" db="EMBL/GenBank/DDBJ databases">
        <title>Genomic and physiological characterization of Planctopirus sp. isolated from fresh water lake.</title>
        <authorList>
            <person name="Subhash Y."/>
            <person name="Ramana C."/>
        </authorList>
    </citation>
    <scope>NUCLEOTIDE SEQUENCE [LARGE SCALE GENOMIC DNA]</scope>
    <source>
        <strain evidence="1 2">JC280</strain>
    </source>
</reference>
<dbReference type="RefSeq" id="WP_068846007.1">
    <property type="nucleotide sequence ID" value="NZ_LYDR01000033.1"/>
</dbReference>
<name>A0A1C3EQQ3_9PLAN</name>
<gene>
    <name evidence="1" type="ORF">A6X21_17110</name>
</gene>
<accession>A0A1C3EQQ3</accession>
<evidence type="ECO:0000313" key="1">
    <source>
        <dbReference type="EMBL" id="ODA35522.1"/>
    </source>
</evidence>
<evidence type="ECO:0000313" key="2">
    <source>
        <dbReference type="Proteomes" id="UP000094828"/>
    </source>
</evidence>
<comment type="caution">
    <text evidence="1">The sequence shown here is derived from an EMBL/GenBank/DDBJ whole genome shotgun (WGS) entry which is preliminary data.</text>
</comment>
<dbReference type="EMBL" id="LYDR01000033">
    <property type="protein sequence ID" value="ODA35522.1"/>
    <property type="molecule type" value="Genomic_DNA"/>
</dbReference>